<dbReference type="GO" id="GO:0004177">
    <property type="term" value="F:aminopeptidase activity"/>
    <property type="evidence" value="ECO:0007669"/>
    <property type="project" value="UniProtKB-EC"/>
</dbReference>
<dbReference type="InterPro" id="IPR050266">
    <property type="entry name" value="AB_hydrolase_sf"/>
</dbReference>
<dbReference type="RefSeq" id="WP_118928167.1">
    <property type="nucleotide sequence ID" value="NZ_QXGH01000035.1"/>
</dbReference>
<feature type="domain" description="AB hydrolase-1" evidence="3">
    <location>
        <begin position="23"/>
        <end position="258"/>
    </location>
</feature>
<dbReference type="EMBL" id="QXGH01000035">
    <property type="protein sequence ID" value="RHW24148.1"/>
    <property type="molecule type" value="Genomic_DNA"/>
</dbReference>
<dbReference type="PRINTS" id="PR00793">
    <property type="entry name" value="PROAMNOPTASE"/>
</dbReference>
<comment type="similarity">
    <text evidence="1">Belongs to the peptidase S33 family.</text>
</comment>
<evidence type="ECO:0000313" key="4">
    <source>
        <dbReference type="EMBL" id="RHW24148.1"/>
    </source>
</evidence>
<dbReference type="Gene3D" id="3.40.50.1820">
    <property type="entry name" value="alpha/beta hydrolase"/>
    <property type="match status" value="1"/>
</dbReference>
<evidence type="ECO:0000313" key="5">
    <source>
        <dbReference type="Proteomes" id="UP000283644"/>
    </source>
</evidence>
<accession>A0A417XUJ3</accession>
<sequence>MSAPSLLSARISGLHVEVVGSGPPLLVAHGGPGMSHDVYRSLDPLADRRKLVLWDHRGHGRSAALPDGPVDMEQFADDVVTVADGLGLERFALFGHSFGGWVALEAALRHPDRVSALVLAGTTPGQLGAGESPDDDQGPPPPAAVAALFGDLPSTDAGLVEMYRALAPYFLRVADPALLRDAIDPALVSADSCRRVFEALGRWSAVDRLGKIGCPTLLLAGRYDVFCSVQQHERIARRLADPDVVVVDEAGHFQWLDRPEMLDLVDGWLSARGW</sequence>
<dbReference type="InterPro" id="IPR000073">
    <property type="entry name" value="AB_hydrolase_1"/>
</dbReference>
<dbReference type="SUPFAM" id="SSF53474">
    <property type="entry name" value="alpha/beta-Hydrolases"/>
    <property type="match status" value="1"/>
</dbReference>
<keyword evidence="5" id="KW-1185">Reference proteome</keyword>
<gene>
    <name evidence="4" type="ORF">D0Z08_25860</name>
</gene>
<protein>
    <submittedName>
        <fullName evidence="4">Alpha/beta hydrolase</fullName>
    </submittedName>
</protein>
<evidence type="ECO:0000259" key="3">
    <source>
        <dbReference type="Pfam" id="PF00561"/>
    </source>
</evidence>
<dbReference type="PRINTS" id="PR00111">
    <property type="entry name" value="ABHYDROLASE"/>
</dbReference>
<dbReference type="GO" id="GO:0006508">
    <property type="term" value="P:proteolysis"/>
    <property type="evidence" value="ECO:0007669"/>
    <property type="project" value="InterPro"/>
</dbReference>
<dbReference type="PANTHER" id="PTHR43798:SF33">
    <property type="entry name" value="HYDROLASE, PUTATIVE (AFU_ORTHOLOGUE AFUA_2G14860)-RELATED"/>
    <property type="match status" value="1"/>
</dbReference>
<dbReference type="PANTHER" id="PTHR43798">
    <property type="entry name" value="MONOACYLGLYCEROL LIPASE"/>
    <property type="match status" value="1"/>
</dbReference>
<keyword evidence="2 4" id="KW-0378">Hydrolase</keyword>
<evidence type="ECO:0000256" key="2">
    <source>
        <dbReference type="ARBA" id="ARBA00022801"/>
    </source>
</evidence>
<dbReference type="AlphaFoldDB" id="A0A417XUJ3"/>
<reference evidence="4 5" key="1">
    <citation type="submission" date="2018-09" db="EMBL/GenBank/DDBJ databases">
        <title>Genome sequencing of Nocardioides immobilis CCTCC AB 2017083 for comparison to Nocardioides silvaticus.</title>
        <authorList>
            <person name="Li C."/>
            <person name="Wang G."/>
        </authorList>
    </citation>
    <scope>NUCLEOTIDE SEQUENCE [LARGE SCALE GENOMIC DNA]</scope>
    <source>
        <strain evidence="4 5">CCTCC AB 2017083</strain>
    </source>
</reference>
<dbReference type="Pfam" id="PF00561">
    <property type="entry name" value="Abhydrolase_1"/>
    <property type="match status" value="1"/>
</dbReference>
<proteinExistence type="inferred from homology"/>
<evidence type="ECO:0000256" key="1">
    <source>
        <dbReference type="ARBA" id="ARBA00010088"/>
    </source>
</evidence>
<comment type="caution">
    <text evidence="4">The sequence shown here is derived from an EMBL/GenBank/DDBJ whole genome shotgun (WGS) entry which is preliminary data.</text>
</comment>
<dbReference type="OrthoDB" id="9801162at2"/>
<dbReference type="InterPro" id="IPR002410">
    <property type="entry name" value="Peptidase_S33"/>
</dbReference>
<dbReference type="Proteomes" id="UP000283644">
    <property type="component" value="Unassembled WGS sequence"/>
</dbReference>
<dbReference type="InterPro" id="IPR029058">
    <property type="entry name" value="AB_hydrolase_fold"/>
</dbReference>
<organism evidence="4 5">
    <name type="scientific">Nocardioides immobilis</name>
    <dbReference type="NCBI Taxonomy" id="2049295"/>
    <lineage>
        <taxon>Bacteria</taxon>
        <taxon>Bacillati</taxon>
        <taxon>Actinomycetota</taxon>
        <taxon>Actinomycetes</taxon>
        <taxon>Propionibacteriales</taxon>
        <taxon>Nocardioidaceae</taxon>
        <taxon>Nocardioides</taxon>
    </lineage>
</organism>
<dbReference type="GO" id="GO:0016020">
    <property type="term" value="C:membrane"/>
    <property type="evidence" value="ECO:0007669"/>
    <property type="project" value="TreeGrafter"/>
</dbReference>
<name>A0A417XUJ3_9ACTN</name>